<protein>
    <submittedName>
        <fullName evidence="1">Uncharacterized protein</fullName>
    </submittedName>
</protein>
<name>A0ABS8VLG2_DATST</name>
<gene>
    <name evidence="1" type="ORF">HAX54_037965</name>
</gene>
<evidence type="ECO:0000313" key="2">
    <source>
        <dbReference type="Proteomes" id="UP000823775"/>
    </source>
</evidence>
<dbReference type="Proteomes" id="UP000823775">
    <property type="component" value="Unassembled WGS sequence"/>
</dbReference>
<comment type="caution">
    <text evidence="1">The sequence shown here is derived from an EMBL/GenBank/DDBJ whole genome shotgun (WGS) entry which is preliminary data.</text>
</comment>
<dbReference type="EMBL" id="JACEIK010005142">
    <property type="protein sequence ID" value="MCE0480820.1"/>
    <property type="molecule type" value="Genomic_DNA"/>
</dbReference>
<accession>A0ABS8VLG2</accession>
<organism evidence="1 2">
    <name type="scientific">Datura stramonium</name>
    <name type="common">Jimsonweed</name>
    <name type="synonym">Common thornapple</name>
    <dbReference type="NCBI Taxonomy" id="4076"/>
    <lineage>
        <taxon>Eukaryota</taxon>
        <taxon>Viridiplantae</taxon>
        <taxon>Streptophyta</taxon>
        <taxon>Embryophyta</taxon>
        <taxon>Tracheophyta</taxon>
        <taxon>Spermatophyta</taxon>
        <taxon>Magnoliopsida</taxon>
        <taxon>eudicotyledons</taxon>
        <taxon>Gunneridae</taxon>
        <taxon>Pentapetalae</taxon>
        <taxon>asterids</taxon>
        <taxon>lamiids</taxon>
        <taxon>Solanales</taxon>
        <taxon>Solanaceae</taxon>
        <taxon>Solanoideae</taxon>
        <taxon>Datureae</taxon>
        <taxon>Datura</taxon>
    </lineage>
</organism>
<proteinExistence type="predicted"/>
<evidence type="ECO:0000313" key="1">
    <source>
        <dbReference type="EMBL" id="MCE0480820.1"/>
    </source>
</evidence>
<reference evidence="1 2" key="1">
    <citation type="journal article" date="2021" name="BMC Genomics">
        <title>Datura genome reveals duplications of psychoactive alkaloid biosynthetic genes and high mutation rate following tissue culture.</title>
        <authorList>
            <person name="Rajewski A."/>
            <person name="Carter-House D."/>
            <person name="Stajich J."/>
            <person name="Litt A."/>
        </authorList>
    </citation>
    <scope>NUCLEOTIDE SEQUENCE [LARGE SCALE GENOMIC DNA]</scope>
    <source>
        <strain evidence="1">AR-01</strain>
    </source>
</reference>
<keyword evidence="2" id="KW-1185">Reference proteome</keyword>
<sequence length="93" mass="10317">MALLEVVEDTNCAVGERLLARFLLILRPMLSWLISRGQFGIVSMSGSFMQSETREERGEMTSWNEMQPCGCPNGCLIGNQLDDPMVAATPCVY</sequence>